<evidence type="ECO:0000313" key="3">
    <source>
        <dbReference type="EMBL" id="KIK54169.1"/>
    </source>
</evidence>
<accession>A0A0D0BWR4</accession>
<gene>
    <name evidence="3" type="ORF">GYMLUDRAFT_48964</name>
</gene>
<proteinExistence type="predicted"/>
<dbReference type="HOGENOM" id="CLU_125071_0_0_1"/>
<dbReference type="EMBL" id="KN834819">
    <property type="protein sequence ID" value="KIK54169.1"/>
    <property type="molecule type" value="Genomic_DNA"/>
</dbReference>
<organism evidence="3 4">
    <name type="scientific">Collybiopsis luxurians FD-317 M1</name>
    <dbReference type="NCBI Taxonomy" id="944289"/>
    <lineage>
        <taxon>Eukaryota</taxon>
        <taxon>Fungi</taxon>
        <taxon>Dikarya</taxon>
        <taxon>Basidiomycota</taxon>
        <taxon>Agaricomycotina</taxon>
        <taxon>Agaricomycetes</taxon>
        <taxon>Agaricomycetidae</taxon>
        <taxon>Agaricales</taxon>
        <taxon>Marasmiineae</taxon>
        <taxon>Omphalotaceae</taxon>
        <taxon>Collybiopsis</taxon>
        <taxon>Collybiopsis luxurians</taxon>
    </lineage>
</organism>
<dbReference type="Proteomes" id="UP000053593">
    <property type="component" value="Unassembled WGS sequence"/>
</dbReference>
<feature type="chain" id="PRO_5002207558" evidence="2">
    <location>
        <begin position="24"/>
        <end position="186"/>
    </location>
</feature>
<feature type="region of interest" description="Disordered" evidence="1">
    <location>
        <begin position="141"/>
        <end position="186"/>
    </location>
</feature>
<name>A0A0D0BWR4_9AGAR</name>
<feature type="signal peptide" evidence="2">
    <location>
        <begin position="1"/>
        <end position="23"/>
    </location>
</feature>
<evidence type="ECO:0000256" key="1">
    <source>
        <dbReference type="SAM" id="MobiDB-lite"/>
    </source>
</evidence>
<dbReference type="AlphaFoldDB" id="A0A0D0BWR4"/>
<evidence type="ECO:0000256" key="2">
    <source>
        <dbReference type="SAM" id="SignalP"/>
    </source>
</evidence>
<protein>
    <submittedName>
        <fullName evidence="3">Uncharacterized protein</fullName>
    </submittedName>
</protein>
<reference evidence="3 4" key="1">
    <citation type="submission" date="2014-04" db="EMBL/GenBank/DDBJ databases">
        <title>Evolutionary Origins and Diversification of the Mycorrhizal Mutualists.</title>
        <authorList>
            <consortium name="DOE Joint Genome Institute"/>
            <consortium name="Mycorrhizal Genomics Consortium"/>
            <person name="Kohler A."/>
            <person name="Kuo A."/>
            <person name="Nagy L.G."/>
            <person name="Floudas D."/>
            <person name="Copeland A."/>
            <person name="Barry K.W."/>
            <person name="Cichocki N."/>
            <person name="Veneault-Fourrey C."/>
            <person name="LaButti K."/>
            <person name="Lindquist E.A."/>
            <person name="Lipzen A."/>
            <person name="Lundell T."/>
            <person name="Morin E."/>
            <person name="Murat C."/>
            <person name="Riley R."/>
            <person name="Ohm R."/>
            <person name="Sun H."/>
            <person name="Tunlid A."/>
            <person name="Henrissat B."/>
            <person name="Grigoriev I.V."/>
            <person name="Hibbett D.S."/>
            <person name="Martin F."/>
        </authorList>
    </citation>
    <scope>NUCLEOTIDE SEQUENCE [LARGE SCALE GENOMIC DNA]</scope>
    <source>
        <strain evidence="3 4">FD-317 M1</strain>
    </source>
</reference>
<evidence type="ECO:0000313" key="4">
    <source>
        <dbReference type="Proteomes" id="UP000053593"/>
    </source>
</evidence>
<keyword evidence="4" id="KW-1185">Reference proteome</keyword>
<keyword evidence="2" id="KW-0732">Signal</keyword>
<sequence>MRILLTSPLVLALLTLFATTVSATPLFGFSKKGKSAAPPQEKPSNFYIISLFDNPDCSGVSPYHQIISGFVVGKESHDMPPGHKLKCVEMVNAWRQPCKFSLVDFVGNTQAYSNGPTFVNGWPKGKFPLNGEATGVEILCENKKDGGKADKEKEKEQPPKDGKGKEKVKEPENKGQHAEKPKDEHK</sequence>